<reference evidence="2 3" key="1">
    <citation type="submission" date="2018-06" db="EMBL/GenBank/DDBJ databases">
        <authorList>
            <consortium name="Pathogen Informatics"/>
            <person name="Doyle S."/>
        </authorList>
    </citation>
    <scope>NUCLEOTIDE SEQUENCE [LARGE SCALE GENOMIC DNA]</scope>
    <source>
        <strain evidence="2 3">NCTC9962</strain>
    </source>
</reference>
<dbReference type="PANTHER" id="PTHR42976">
    <property type="entry name" value="BIFUNCTIONAL CHITINASE/LYSOZYME-RELATED"/>
    <property type="match status" value="1"/>
</dbReference>
<accession>A0A377D9J4</accession>
<evidence type="ECO:0000313" key="2">
    <source>
        <dbReference type="EMBL" id="STM17737.1"/>
    </source>
</evidence>
<evidence type="ECO:0000259" key="1">
    <source>
        <dbReference type="PROSITE" id="PS51910"/>
    </source>
</evidence>
<dbReference type="SUPFAM" id="SSF51445">
    <property type="entry name" value="(Trans)glycosidases"/>
    <property type="match status" value="1"/>
</dbReference>
<dbReference type="PANTHER" id="PTHR42976:SF1">
    <property type="entry name" value="GH18 DOMAIN-CONTAINING PROTEIN-RELATED"/>
    <property type="match status" value="1"/>
</dbReference>
<dbReference type="Gene3D" id="3.20.20.80">
    <property type="entry name" value="Glycosidases"/>
    <property type="match status" value="1"/>
</dbReference>
<organism evidence="2 3">
    <name type="scientific">Escherichia coli</name>
    <dbReference type="NCBI Taxonomy" id="562"/>
    <lineage>
        <taxon>Bacteria</taxon>
        <taxon>Pseudomonadati</taxon>
        <taxon>Pseudomonadota</taxon>
        <taxon>Gammaproteobacteria</taxon>
        <taxon>Enterobacterales</taxon>
        <taxon>Enterobacteriaceae</taxon>
        <taxon>Escherichia</taxon>
    </lineage>
</organism>
<evidence type="ECO:0000313" key="3">
    <source>
        <dbReference type="Proteomes" id="UP000254052"/>
    </source>
</evidence>
<keyword evidence="2" id="KW-0326">Glycosidase</keyword>
<dbReference type="InterPro" id="IPR001223">
    <property type="entry name" value="Glyco_hydro18_cat"/>
</dbReference>
<dbReference type="AlphaFoldDB" id="A0A377D9J4"/>
<dbReference type="EMBL" id="UGED01000019">
    <property type="protein sequence ID" value="STM17737.1"/>
    <property type="molecule type" value="Genomic_DNA"/>
</dbReference>
<dbReference type="GO" id="GO:0008843">
    <property type="term" value="F:endochitinase activity"/>
    <property type="evidence" value="ECO:0007669"/>
    <property type="project" value="UniProtKB-EC"/>
</dbReference>
<dbReference type="InterPro" id="IPR017853">
    <property type="entry name" value="GH"/>
</dbReference>
<sequence>MQHYYDIVDNLNLKVLDFDIEGTWVADQASIERRNLAVKKVQDKWKSEGKDIAIWYTLPILPTGLTPEGMNVLSDAKAKGVELAGVNVMTMDYGNAICQSANTEGQNIHGKCATSAIANLHSQLKGLHPNKSDAEIDAMMGTTPMVGVNDVQGEVFYLSDARLVMQDAQKRNLGMVGIWSIALDLPGGTNLSPEFHGLTKNRHRSTHLAKSSRRLLSNKCVGDTFQYRRIFCQWATLVAHYFYSYFYSLLKKRVFP</sequence>
<dbReference type="Proteomes" id="UP000254052">
    <property type="component" value="Unassembled WGS sequence"/>
</dbReference>
<gene>
    <name evidence="2" type="primary">chiA_4</name>
    <name evidence="2" type="ORF">NCTC9962_06755</name>
</gene>
<dbReference type="GO" id="GO:0005975">
    <property type="term" value="P:carbohydrate metabolic process"/>
    <property type="evidence" value="ECO:0007669"/>
    <property type="project" value="InterPro"/>
</dbReference>
<dbReference type="PROSITE" id="PS51910">
    <property type="entry name" value="GH18_2"/>
    <property type="match status" value="1"/>
</dbReference>
<proteinExistence type="predicted"/>
<feature type="domain" description="GH18" evidence="1">
    <location>
        <begin position="1"/>
        <end position="206"/>
    </location>
</feature>
<keyword evidence="2" id="KW-0378">Hydrolase</keyword>
<protein>
    <submittedName>
        <fullName evidence="2">Periplasmic endochitinase</fullName>
        <ecNumber evidence="2">3.2.1.14</ecNumber>
    </submittedName>
</protein>
<dbReference type="InterPro" id="IPR052750">
    <property type="entry name" value="GH18_Chitinase"/>
</dbReference>
<name>A0A377D9J4_ECOLX</name>
<dbReference type="EC" id="3.2.1.14" evidence="2"/>